<evidence type="ECO:0000256" key="2">
    <source>
        <dbReference type="ARBA" id="ARBA00022553"/>
    </source>
</evidence>
<keyword evidence="7" id="KW-1185">Reference proteome</keyword>
<evidence type="ECO:0000313" key="7">
    <source>
        <dbReference type="Proteomes" id="UP000031186"/>
    </source>
</evidence>
<dbReference type="Gene3D" id="1.10.1200.10">
    <property type="entry name" value="ACP-like"/>
    <property type="match status" value="1"/>
</dbReference>
<organism evidence="6 7">
    <name type="scientific">Metarhizium anisopliae (strain ARSEF 549)</name>
    <dbReference type="NCBI Taxonomy" id="3151832"/>
    <lineage>
        <taxon>Eukaryota</taxon>
        <taxon>Fungi</taxon>
        <taxon>Dikarya</taxon>
        <taxon>Ascomycota</taxon>
        <taxon>Pezizomycotina</taxon>
        <taxon>Sordariomycetes</taxon>
        <taxon>Hypocreomycetidae</taxon>
        <taxon>Hypocreales</taxon>
        <taxon>Clavicipitaceae</taxon>
        <taxon>Metarhizium</taxon>
    </lineage>
</organism>
<dbReference type="VEuPathDB" id="FungiDB:MAN_05662"/>
<dbReference type="PANTHER" id="PTHR44845:SF6">
    <property type="entry name" value="BETA-ALANINE-ACTIVATING ENZYME"/>
    <property type="match status" value="1"/>
</dbReference>
<dbReference type="PANTHER" id="PTHR44845">
    <property type="entry name" value="CARRIER DOMAIN-CONTAINING PROTEIN"/>
    <property type="match status" value="1"/>
</dbReference>
<dbReference type="CDD" id="cd05235">
    <property type="entry name" value="SDR_e1"/>
    <property type="match status" value="1"/>
</dbReference>
<dbReference type="Pfam" id="PF07993">
    <property type="entry name" value="NAD_binding_4"/>
    <property type="match status" value="1"/>
</dbReference>
<reference evidence="6 7" key="1">
    <citation type="journal article" date="2014" name="Proc. Natl. Acad. Sci. U.S.A.">
        <title>Trajectory and genomic determinants of fungal-pathogen speciation and host adaptation.</title>
        <authorList>
            <person name="Hu X."/>
            <person name="Xiao G."/>
            <person name="Zheng P."/>
            <person name="Shang Y."/>
            <person name="Su Y."/>
            <person name="Zhang X."/>
            <person name="Liu X."/>
            <person name="Zhan S."/>
            <person name="St Leger R.J."/>
            <person name="Wang C."/>
        </authorList>
    </citation>
    <scope>NUCLEOTIDE SEQUENCE [LARGE SCALE GENOMIC DNA]</scope>
    <source>
        <strain evidence="6 7">ARSEF 549</strain>
    </source>
</reference>
<dbReference type="Gene3D" id="2.30.38.10">
    <property type="entry name" value="Luciferase, Domain 3"/>
    <property type="match status" value="1"/>
</dbReference>
<protein>
    <submittedName>
        <fullName evidence="6">Gramicidin S synthetase 1</fullName>
    </submittedName>
</protein>
<dbReference type="InterPro" id="IPR009081">
    <property type="entry name" value="PP-bd_ACP"/>
</dbReference>
<name>A0A0B4F6A4_METAF</name>
<keyword evidence="1" id="KW-0596">Phosphopantetheine</keyword>
<dbReference type="InterPro" id="IPR010080">
    <property type="entry name" value="Thioester_reductase-like_dom"/>
</dbReference>
<dbReference type="Gene3D" id="3.40.50.720">
    <property type="entry name" value="NAD(P)-binding Rossmann-like Domain"/>
    <property type="match status" value="1"/>
</dbReference>
<dbReference type="HOGENOM" id="CLU_000022_2_17_1"/>
<dbReference type="InterPro" id="IPR045851">
    <property type="entry name" value="AMP-bd_C_sf"/>
</dbReference>
<dbReference type="InterPro" id="IPR020845">
    <property type="entry name" value="AMP-binding_CS"/>
</dbReference>
<comment type="caution">
    <text evidence="6">The sequence shown here is derived from an EMBL/GenBank/DDBJ whole genome shotgun (WGS) entry which is preliminary data.</text>
</comment>
<dbReference type="InterPro" id="IPR013120">
    <property type="entry name" value="FAR_NAD-bd"/>
</dbReference>
<dbReference type="PROSITE" id="PS00455">
    <property type="entry name" value="AMP_BINDING"/>
    <property type="match status" value="1"/>
</dbReference>
<sequence>MARALAMQLIQRGLGHEEPIGILATHGSHQVIAQLAIIYMGGTCVPLDPDRPRSDTQTQLQVAGVKNMVVDDAFQHRHLPVTKIPLLQSPDGGHTAGNAVTLPLETKADFRSHILFTSGTTGTPKAVEILARGIVRLARDPVYGPRSSDIVGHLSNPCFDLSLMDIWASLLNGSTIAALDRREALLPKSLDRMLKENHVTYLLMPTAVFHIAAPVCPTAFSECHTVVIGGESPDLKACEMVLGSHGPPTRLINAYGPTECSVLAFAHVITSEDTARGYLPIGKPVNETCALVLNESYDPVTGQEKGELFLGGQGLARGYLNDPDATAKAFLHVGQRESNGKTVRMYRTRDSVYSDATGNIVWLGRNDRVVKVKGGYRVNLDAIETELLSTDLVHAAVAMKIMPPGAKSSILVACVAFTSSHSDSSSLLALIRCRLPSYMVPQIVSFDTLPLTLNGKVDKRAATRLLMDMLQEATHIDNEPDPDMYTQTERALKKLWLQSLHVVPRASIHPGADFFTLGATSLEVAVLISGIHQVFRVMLSAHTIYKVPKLGDLATCIDDRVAAGSTRDNEATTQALLADASQWRQVSIPTAPPVNWLDKDEGNVFLTGATGFVGAHLLVDLLQCPQVRSVSCLVRSDSHASAHKKMGRNLEKYHLEHLATEFESKIKILLGDFSKPRLGLSEPAFLALAESTSVVFHLGAQINYNEPYLANRAANMTGVLNMIRLAVASRPKALHYASSMAAFGPTGLVADKVEELTEDAPLQPYLDTTVAYETGYGQSQWVSDEMLCQLMKRGFPAAVYRMGAVVCNSKDGVGNPDDFLSRLTADCFRLGIFPHLPDQRKEMIPVDYVAPAMRMMAMSNRNLGKVYHLTPGVRENISVNEYFRIAQQHTGIVLSALAYGDWVHALIQADKSGVELGLKPLFPMLMEKVKNGRTRWELYEGMAMFNNDKTVAALKTSEHFQSLRPAPISPKDLHAYFDSILSRG</sequence>
<accession>A0A0B4F6A4</accession>
<gene>
    <name evidence="6" type="ORF">MAN_05662</name>
</gene>
<dbReference type="GO" id="GO:0016874">
    <property type="term" value="F:ligase activity"/>
    <property type="evidence" value="ECO:0007669"/>
    <property type="project" value="UniProtKB-KW"/>
</dbReference>
<dbReference type="SUPFAM" id="SSF47336">
    <property type="entry name" value="ACP-like"/>
    <property type="match status" value="1"/>
</dbReference>
<evidence type="ECO:0000256" key="1">
    <source>
        <dbReference type="ARBA" id="ARBA00022450"/>
    </source>
</evidence>
<dbReference type="SUPFAM" id="SSF56801">
    <property type="entry name" value="Acetyl-CoA synthetase-like"/>
    <property type="match status" value="1"/>
</dbReference>
<feature type="domain" description="Carrier" evidence="5">
    <location>
        <begin position="483"/>
        <end position="561"/>
    </location>
</feature>
<keyword evidence="3" id="KW-0436">Ligase</keyword>
<evidence type="ECO:0000313" key="6">
    <source>
        <dbReference type="EMBL" id="KID66003.1"/>
    </source>
</evidence>
<dbReference type="Pfam" id="PF00550">
    <property type="entry name" value="PP-binding"/>
    <property type="match status" value="1"/>
</dbReference>
<dbReference type="SUPFAM" id="SSF51735">
    <property type="entry name" value="NAD(P)-binding Rossmann-fold domains"/>
    <property type="match status" value="1"/>
</dbReference>
<dbReference type="InterPro" id="IPR036736">
    <property type="entry name" value="ACP-like_sf"/>
</dbReference>
<dbReference type="InterPro" id="IPR036291">
    <property type="entry name" value="NAD(P)-bd_dom_sf"/>
</dbReference>
<dbReference type="Gene3D" id="3.30.300.30">
    <property type="match status" value="1"/>
</dbReference>
<proteinExistence type="inferred from homology"/>
<dbReference type="Gene3D" id="3.40.50.980">
    <property type="match status" value="2"/>
</dbReference>
<evidence type="ECO:0000256" key="4">
    <source>
        <dbReference type="ARBA" id="ARBA00029454"/>
    </source>
</evidence>
<comment type="similarity">
    <text evidence="4">Belongs to the NRP synthetase family.</text>
</comment>
<dbReference type="EMBL" id="AZNF01000006">
    <property type="protein sequence ID" value="KID66003.1"/>
    <property type="molecule type" value="Genomic_DNA"/>
</dbReference>
<evidence type="ECO:0000256" key="3">
    <source>
        <dbReference type="ARBA" id="ARBA00022598"/>
    </source>
</evidence>
<dbReference type="Pfam" id="PF00501">
    <property type="entry name" value="AMP-binding"/>
    <property type="match status" value="1"/>
</dbReference>
<keyword evidence="2" id="KW-0597">Phosphoprotein</keyword>
<dbReference type="InterPro" id="IPR000873">
    <property type="entry name" value="AMP-dep_synth/lig_dom"/>
</dbReference>
<evidence type="ECO:0000259" key="5">
    <source>
        <dbReference type="PROSITE" id="PS50075"/>
    </source>
</evidence>
<feature type="non-terminal residue" evidence="6">
    <location>
        <position position="1"/>
    </location>
</feature>
<dbReference type="AlphaFoldDB" id="A0A0B4F6A4"/>
<dbReference type="PROSITE" id="PS50075">
    <property type="entry name" value="CARRIER"/>
    <property type="match status" value="1"/>
</dbReference>
<dbReference type="NCBIfam" id="TIGR01746">
    <property type="entry name" value="Thioester-redct"/>
    <property type="match status" value="1"/>
</dbReference>
<dbReference type="Proteomes" id="UP000031186">
    <property type="component" value="Unassembled WGS sequence"/>
</dbReference>
<dbReference type="OrthoDB" id="408177at2759"/>